<dbReference type="AlphaFoldDB" id="A0A1Z5KGS6"/>
<proteinExistence type="predicted"/>
<gene>
    <name evidence="2" type="ORF">FisN_UnNu096</name>
</gene>
<dbReference type="EMBL" id="BDSP01000226">
    <property type="protein sequence ID" value="GAX25524.1"/>
    <property type="molecule type" value="Genomic_DNA"/>
</dbReference>
<comment type="caution">
    <text evidence="2">The sequence shown here is derived from an EMBL/GenBank/DDBJ whole genome shotgun (WGS) entry which is preliminary data.</text>
</comment>
<dbReference type="InParanoid" id="A0A1Z5KGS6"/>
<reference evidence="2 3" key="1">
    <citation type="journal article" date="2015" name="Plant Cell">
        <title>Oil accumulation by the oleaginous diatom Fistulifera solaris as revealed by the genome and transcriptome.</title>
        <authorList>
            <person name="Tanaka T."/>
            <person name="Maeda Y."/>
            <person name="Veluchamy A."/>
            <person name="Tanaka M."/>
            <person name="Abida H."/>
            <person name="Marechal E."/>
            <person name="Bowler C."/>
            <person name="Muto M."/>
            <person name="Sunaga Y."/>
            <person name="Tanaka M."/>
            <person name="Yoshino T."/>
            <person name="Taniguchi T."/>
            <person name="Fukuda Y."/>
            <person name="Nemoto M."/>
            <person name="Matsumoto M."/>
            <person name="Wong P.S."/>
            <person name="Aburatani S."/>
            <person name="Fujibuchi W."/>
        </authorList>
    </citation>
    <scope>NUCLEOTIDE SEQUENCE [LARGE SCALE GENOMIC DNA]</scope>
    <source>
        <strain evidence="2 3">JPCC DA0580</strain>
    </source>
</reference>
<keyword evidence="3" id="KW-1185">Reference proteome</keyword>
<protein>
    <submittedName>
        <fullName evidence="2">Uncharacterized protein</fullName>
    </submittedName>
</protein>
<sequence>MNCAKCKFFLRSFTGIRPAALPGKSTPLFLDREFALSGSSLTCSNPSTAAFVRNACSPFCFDSKRVSIIDRAALYSSAPKRKEIAASCVCFILAISAMYLIASFSRSRILLPESRPPSLSLSSVSSSSLLLPIMKSLDAIAIIFAPVSVFPVFLMLAVAFTSRS</sequence>
<feature type="transmembrane region" description="Helical" evidence="1">
    <location>
        <begin position="84"/>
        <end position="102"/>
    </location>
</feature>
<keyword evidence="1" id="KW-1133">Transmembrane helix</keyword>
<name>A0A1Z5KGS6_FISSO</name>
<evidence type="ECO:0000256" key="1">
    <source>
        <dbReference type="SAM" id="Phobius"/>
    </source>
</evidence>
<keyword evidence="1" id="KW-0472">Membrane</keyword>
<dbReference type="Proteomes" id="UP000198406">
    <property type="component" value="Unassembled WGS sequence"/>
</dbReference>
<feature type="transmembrane region" description="Helical" evidence="1">
    <location>
        <begin position="139"/>
        <end position="160"/>
    </location>
</feature>
<evidence type="ECO:0000313" key="3">
    <source>
        <dbReference type="Proteomes" id="UP000198406"/>
    </source>
</evidence>
<organism evidence="2 3">
    <name type="scientific">Fistulifera solaris</name>
    <name type="common">Oleaginous diatom</name>
    <dbReference type="NCBI Taxonomy" id="1519565"/>
    <lineage>
        <taxon>Eukaryota</taxon>
        <taxon>Sar</taxon>
        <taxon>Stramenopiles</taxon>
        <taxon>Ochrophyta</taxon>
        <taxon>Bacillariophyta</taxon>
        <taxon>Bacillariophyceae</taxon>
        <taxon>Bacillariophycidae</taxon>
        <taxon>Naviculales</taxon>
        <taxon>Naviculaceae</taxon>
        <taxon>Fistulifera</taxon>
    </lineage>
</organism>
<accession>A0A1Z5KGS6</accession>
<keyword evidence="1" id="KW-0812">Transmembrane</keyword>
<evidence type="ECO:0000313" key="2">
    <source>
        <dbReference type="EMBL" id="GAX25524.1"/>
    </source>
</evidence>